<reference evidence="2 3" key="1">
    <citation type="journal article" date="2015" name="Nature">
        <title>rRNA introns, odd ribosomes, and small enigmatic genomes across a large radiation of phyla.</title>
        <authorList>
            <person name="Brown C.T."/>
            <person name="Hug L.A."/>
            <person name="Thomas B.C."/>
            <person name="Sharon I."/>
            <person name="Castelle C.J."/>
            <person name="Singh A."/>
            <person name="Wilkins M.J."/>
            <person name="Williams K.H."/>
            <person name="Banfield J.F."/>
        </authorList>
    </citation>
    <scope>NUCLEOTIDE SEQUENCE [LARGE SCALE GENOMIC DNA]</scope>
</reference>
<dbReference type="InterPro" id="IPR052164">
    <property type="entry name" value="Anthracycline_SecMetBiosynth"/>
</dbReference>
<dbReference type="CDD" id="cd07247">
    <property type="entry name" value="SgaA_N_like"/>
    <property type="match status" value="1"/>
</dbReference>
<dbReference type="InterPro" id="IPR004360">
    <property type="entry name" value="Glyas_Fos-R_dOase_dom"/>
</dbReference>
<feature type="domain" description="VOC" evidence="1">
    <location>
        <begin position="3"/>
        <end position="125"/>
    </location>
</feature>
<gene>
    <name evidence="2" type="ORF">US96_C0034G0006</name>
</gene>
<dbReference type="InterPro" id="IPR029068">
    <property type="entry name" value="Glyas_Bleomycin-R_OHBP_Dase"/>
</dbReference>
<evidence type="ECO:0000313" key="3">
    <source>
        <dbReference type="Proteomes" id="UP000034181"/>
    </source>
</evidence>
<dbReference type="Proteomes" id="UP000034181">
    <property type="component" value="Unassembled WGS sequence"/>
</dbReference>
<protein>
    <submittedName>
        <fullName evidence="2">Glyoxalase/bleomycin resistance protein/dioxygenase</fullName>
    </submittedName>
</protein>
<dbReference type="AlphaFoldDB" id="A0A0G0KFT2"/>
<organism evidence="2 3">
    <name type="scientific">Candidatus Woesebacteria bacterium GW2011_GWB1_38_5b</name>
    <dbReference type="NCBI Taxonomy" id="1618569"/>
    <lineage>
        <taxon>Bacteria</taxon>
        <taxon>Candidatus Woeseibacteriota</taxon>
    </lineage>
</organism>
<evidence type="ECO:0000259" key="1">
    <source>
        <dbReference type="PROSITE" id="PS51819"/>
    </source>
</evidence>
<dbReference type="EMBL" id="LBUZ01000034">
    <property type="protein sequence ID" value="KKQ74345.1"/>
    <property type="molecule type" value="Genomic_DNA"/>
</dbReference>
<dbReference type="GO" id="GO:0051213">
    <property type="term" value="F:dioxygenase activity"/>
    <property type="evidence" value="ECO:0007669"/>
    <property type="project" value="UniProtKB-KW"/>
</dbReference>
<dbReference type="Pfam" id="PF00903">
    <property type="entry name" value="Glyoxalase"/>
    <property type="match status" value="1"/>
</dbReference>
<name>A0A0G0KFT2_9BACT</name>
<keyword evidence="2" id="KW-0223">Dioxygenase</keyword>
<dbReference type="InterPro" id="IPR037523">
    <property type="entry name" value="VOC_core"/>
</dbReference>
<dbReference type="SUPFAM" id="SSF54593">
    <property type="entry name" value="Glyoxalase/Bleomycin resistance protein/Dihydroxybiphenyl dioxygenase"/>
    <property type="match status" value="1"/>
</dbReference>
<dbReference type="Gene3D" id="3.10.180.10">
    <property type="entry name" value="2,3-Dihydroxybiphenyl 1,2-Dioxygenase, domain 1"/>
    <property type="match status" value="1"/>
</dbReference>
<evidence type="ECO:0000313" key="2">
    <source>
        <dbReference type="EMBL" id="KKQ74345.1"/>
    </source>
</evidence>
<accession>A0A0G0KFT2</accession>
<proteinExistence type="predicted"/>
<sequence>MNPVVHFEMPAVNKKRVAKFYETAFGWETQQLGAEMGHYLLATTTPLDKNRMHLNKGAINGGFFQKPKEGKVPHLVISVDNLKKHMEIVKKAGGKVLGKPMDISGIGEFVMFKDTEGNQVGMLEPSQM</sequence>
<comment type="caution">
    <text evidence="2">The sequence shown here is derived from an EMBL/GenBank/DDBJ whole genome shotgun (WGS) entry which is preliminary data.</text>
</comment>
<dbReference type="PANTHER" id="PTHR33993">
    <property type="entry name" value="GLYOXALASE-RELATED"/>
    <property type="match status" value="1"/>
</dbReference>
<keyword evidence="2" id="KW-0560">Oxidoreductase</keyword>
<dbReference type="PROSITE" id="PS51819">
    <property type="entry name" value="VOC"/>
    <property type="match status" value="1"/>
</dbReference>